<dbReference type="EMBL" id="VSSQ01057402">
    <property type="protein sequence ID" value="MPN11205.1"/>
    <property type="molecule type" value="Genomic_DNA"/>
</dbReference>
<dbReference type="InterPro" id="IPR013149">
    <property type="entry name" value="ADH-like_C"/>
</dbReference>
<accession>A0A645F9Y9</accession>
<evidence type="ECO:0000313" key="2">
    <source>
        <dbReference type="EMBL" id="MPN11205.1"/>
    </source>
</evidence>
<name>A0A645F9Y9_9ZZZZ</name>
<dbReference type="Gene3D" id="3.40.50.720">
    <property type="entry name" value="NAD(P)-binding Rossmann-like Domain"/>
    <property type="match status" value="1"/>
</dbReference>
<proteinExistence type="predicted"/>
<comment type="caution">
    <text evidence="2">The sequence shown here is derived from an EMBL/GenBank/DDBJ whole genome shotgun (WGS) entry which is preliminary data.</text>
</comment>
<reference evidence="2" key="1">
    <citation type="submission" date="2019-08" db="EMBL/GenBank/DDBJ databases">
        <authorList>
            <person name="Kucharzyk K."/>
            <person name="Murdoch R.W."/>
            <person name="Higgins S."/>
            <person name="Loffler F."/>
        </authorList>
    </citation>
    <scope>NUCLEOTIDE SEQUENCE</scope>
</reference>
<dbReference type="InterPro" id="IPR036291">
    <property type="entry name" value="NAD(P)-bd_dom_sf"/>
</dbReference>
<protein>
    <recommendedName>
        <fullName evidence="1">Alcohol dehydrogenase-like C-terminal domain-containing protein</fullName>
    </recommendedName>
</protein>
<dbReference type="Gene3D" id="3.90.180.10">
    <property type="entry name" value="Medium-chain alcohol dehydrogenases, catalytic domain"/>
    <property type="match status" value="1"/>
</dbReference>
<dbReference type="AlphaFoldDB" id="A0A645F9Y9"/>
<dbReference type="SUPFAM" id="SSF51735">
    <property type="entry name" value="NAD(P)-binding Rossmann-fold domains"/>
    <property type="match status" value="1"/>
</dbReference>
<sequence>MPSDANLLETLLAETNGDGYDYVFDCAGHQSVAEILPDVVKIRGVIEIIAGYKKPPCMNFQKGMFKEFSIQFTRVYTKKDFEIAARLSAQEPEYERLINYELAPEQAAEGFALMTNPSDAIKVMYRF</sequence>
<evidence type="ECO:0000259" key="1">
    <source>
        <dbReference type="Pfam" id="PF00107"/>
    </source>
</evidence>
<organism evidence="2">
    <name type="scientific">bioreactor metagenome</name>
    <dbReference type="NCBI Taxonomy" id="1076179"/>
    <lineage>
        <taxon>unclassified sequences</taxon>
        <taxon>metagenomes</taxon>
        <taxon>ecological metagenomes</taxon>
    </lineage>
</organism>
<gene>
    <name evidence="2" type="ORF">SDC9_158506</name>
</gene>
<dbReference type="Pfam" id="PF00107">
    <property type="entry name" value="ADH_zinc_N"/>
    <property type="match status" value="1"/>
</dbReference>
<feature type="domain" description="Alcohol dehydrogenase-like C-terminal" evidence="1">
    <location>
        <begin position="6"/>
        <end position="88"/>
    </location>
</feature>